<dbReference type="Pfam" id="PF00694">
    <property type="entry name" value="Aconitase_C"/>
    <property type="match status" value="1"/>
</dbReference>
<comment type="subunit">
    <text evidence="4">Heterodimer of LeuC and LeuD.</text>
</comment>
<evidence type="ECO:0000256" key="4">
    <source>
        <dbReference type="ARBA" id="ARBA00011271"/>
    </source>
</evidence>
<dbReference type="PANTHER" id="PTHR43345:SF2">
    <property type="entry name" value="3-ISOPROPYLMALATE DEHYDRATASE SMALL SUBUNIT 1"/>
    <property type="match status" value="1"/>
</dbReference>
<dbReference type="InterPro" id="IPR015928">
    <property type="entry name" value="Aconitase/3IPM_dehydase_swvl"/>
</dbReference>
<comment type="pathway">
    <text evidence="3">Amino-acid biosynthesis; L-leucine biosynthesis; L-leucine from 3-methyl-2-oxobutanoate: step 2/4.</text>
</comment>
<dbReference type="PANTHER" id="PTHR43345">
    <property type="entry name" value="3-ISOPROPYLMALATE DEHYDRATASE SMALL SUBUNIT 2-RELATED-RELATED"/>
    <property type="match status" value="1"/>
</dbReference>
<dbReference type="OrthoDB" id="9777465at2"/>
<dbReference type="Proteomes" id="UP000239867">
    <property type="component" value="Chromosome"/>
</dbReference>
<dbReference type="GO" id="GO:0003861">
    <property type="term" value="F:3-isopropylmalate dehydratase activity"/>
    <property type="evidence" value="ECO:0007669"/>
    <property type="project" value="UniProtKB-EC"/>
</dbReference>
<sequence length="183" mass="19978">MQDLHNAKKFGGPAAFIDRSDINTDEIIPARYLTEISKAALGPHLLEDLHLEGRHFDPKDLAGVKVLVTRSNFGCGSSREHAVWALEVNDIKVVVAESFARIFRQNMFNCGILAVELARGDLERLFALGALGGRVMIAVDVEAEKLSASSDRGESLSCSFTLNPFDRQLVAAGGWLAYADAKY</sequence>
<dbReference type="KEGG" id="deo:CAY53_01055"/>
<gene>
    <name evidence="8" type="ORF">CAY53_01055</name>
</gene>
<dbReference type="AlphaFoldDB" id="A0A2L1GKP7"/>
<dbReference type="SUPFAM" id="SSF52016">
    <property type="entry name" value="LeuD/IlvD-like"/>
    <property type="match status" value="1"/>
</dbReference>
<feature type="domain" description="Aconitase A/isopropylmalate dehydratase small subunit swivel" evidence="7">
    <location>
        <begin position="63"/>
        <end position="119"/>
    </location>
</feature>
<reference evidence="8 9" key="1">
    <citation type="journal article" date="2018" name="MBio">
        <title>Insights into the evolution of host association through the isolation and characterization of a novel human periodontal pathobiont, Desulfobulbus oralis.</title>
        <authorList>
            <person name="Cross K.L."/>
            <person name="Chirania P."/>
            <person name="Xiong W."/>
            <person name="Beall C.J."/>
            <person name="Elkins J.G."/>
            <person name="Giannone R.J."/>
            <person name="Griffen A.L."/>
            <person name="Guss A.M."/>
            <person name="Hettich R.L."/>
            <person name="Joshi S.S."/>
            <person name="Mokrzan E.M."/>
            <person name="Martin R.K."/>
            <person name="Zhulin I.B."/>
            <person name="Leys E.J."/>
            <person name="Podar M."/>
        </authorList>
    </citation>
    <scope>NUCLEOTIDE SEQUENCE [LARGE SCALE GENOMIC DNA]</scope>
    <source>
        <strain evidence="8 9">ORNL</strain>
    </source>
</reference>
<dbReference type="EMBL" id="CP021255">
    <property type="protein sequence ID" value="AVD70240.1"/>
    <property type="molecule type" value="Genomic_DNA"/>
</dbReference>
<comment type="catalytic activity">
    <reaction evidence="1">
        <text>(2R,3S)-3-isopropylmalate = (2S)-2-isopropylmalate</text>
        <dbReference type="Rhea" id="RHEA:32287"/>
        <dbReference type="ChEBI" id="CHEBI:1178"/>
        <dbReference type="ChEBI" id="CHEBI:35121"/>
        <dbReference type="EC" id="4.2.1.33"/>
    </reaction>
</comment>
<name>A0A2L1GKP7_9BACT</name>
<organism evidence="8 9">
    <name type="scientific">Desulfobulbus oralis</name>
    <dbReference type="NCBI Taxonomy" id="1986146"/>
    <lineage>
        <taxon>Bacteria</taxon>
        <taxon>Pseudomonadati</taxon>
        <taxon>Thermodesulfobacteriota</taxon>
        <taxon>Desulfobulbia</taxon>
        <taxon>Desulfobulbales</taxon>
        <taxon>Desulfobulbaceae</taxon>
        <taxon>Desulfobulbus</taxon>
    </lineage>
</organism>
<evidence type="ECO:0000256" key="1">
    <source>
        <dbReference type="ARBA" id="ARBA00000491"/>
    </source>
</evidence>
<dbReference type="RefSeq" id="WP_104935565.1">
    <property type="nucleotide sequence ID" value="NZ_CP021255.1"/>
</dbReference>
<dbReference type="InterPro" id="IPR033940">
    <property type="entry name" value="IPMI_Swivel"/>
</dbReference>
<evidence type="ECO:0000313" key="8">
    <source>
        <dbReference type="EMBL" id="AVD70240.1"/>
    </source>
</evidence>
<keyword evidence="9" id="KW-1185">Reference proteome</keyword>
<evidence type="ECO:0000256" key="5">
    <source>
        <dbReference type="ARBA" id="ARBA00011998"/>
    </source>
</evidence>
<dbReference type="InterPro" id="IPR050075">
    <property type="entry name" value="LeuD"/>
</dbReference>
<evidence type="ECO:0000256" key="3">
    <source>
        <dbReference type="ARBA" id="ARBA00004729"/>
    </source>
</evidence>
<evidence type="ECO:0000256" key="2">
    <source>
        <dbReference type="ARBA" id="ARBA00002695"/>
    </source>
</evidence>
<dbReference type="CDD" id="cd01577">
    <property type="entry name" value="IPMI_Swivel"/>
    <property type="match status" value="1"/>
</dbReference>
<evidence type="ECO:0000259" key="7">
    <source>
        <dbReference type="Pfam" id="PF00694"/>
    </source>
</evidence>
<dbReference type="EC" id="4.2.1.33" evidence="5"/>
<protein>
    <recommendedName>
        <fullName evidence="5">3-isopropylmalate dehydratase</fullName>
        <ecNumber evidence="5">4.2.1.33</ecNumber>
    </recommendedName>
</protein>
<accession>A0A2L1GKP7</accession>
<keyword evidence="6" id="KW-0456">Lyase</keyword>
<proteinExistence type="predicted"/>
<comment type="function">
    <text evidence="2">Catalyzes the isomerization between 2-isopropylmalate and 3-isopropylmalate, via the formation of 2-isopropylmaleate.</text>
</comment>
<dbReference type="InterPro" id="IPR000573">
    <property type="entry name" value="AconitaseA/IPMdHydase_ssu_swvl"/>
</dbReference>
<dbReference type="Gene3D" id="3.20.19.10">
    <property type="entry name" value="Aconitase, domain 4"/>
    <property type="match status" value="1"/>
</dbReference>
<evidence type="ECO:0000256" key="6">
    <source>
        <dbReference type="ARBA" id="ARBA00023239"/>
    </source>
</evidence>
<evidence type="ECO:0000313" key="9">
    <source>
        <dbReference type="Proteomes" id="UP000239867"/>
    </source>
</evidence>